<keyword evidence="2" id="KW-1133">Transmembrane helix</keyword>
<keyword evidence="2" id="KW-0472">Membrane</keyword>
<dbReference type="EMBL" id="CP002808">
    <property type="protein sequence ID" value="AEG72973.1"/>
    <property type="molecule type" value="Genomic_DNA"/>
</dbReference>
<feature type="transmembrane region" description="Helical" evidence="2">
    <location>
        <begin position="6"/>
        <end position="29"/>
    </location>
</feature>
<dbReference type="AlphaFoldDB" id="F6FIC5"/>
<reference evidence="3 4" key="1">
    <citation type="journal article" date="2011" name="J. Bacteriol.">
        <title>Complete genome sequences of two hemotropic Mycoplasmas, Mycoplasma haemofelis strain Ohio2 and Mycoplasma suis strain Illinois.</title>
        <authorList>
            <person name="Messick J.B."/>
            <person name="Santos A.P."/>
            <person name="Guimaraes A.M."/>
        </authorList>
    </citation>
    <scope>NUCLEOTIDE SEQUENCE [LARGE SCALE GENOMIC DNA]</scope>
    <source>
        <strain evidence="3 4">Ohio2</strain>
    </source>
</reference>
<gene>
    <name evidence="3" type="ordered locus">MHF_0703</name>
</gene>
<protein>
    <submittedName>
        <fullName evidence="3">Uncharacterized protein</fullName>
    </submittedName>
</protein>
<dbReference type="STRING" id="859194.MHF_0703"/>
<accession>F6FIC5</accession>
<dbReference type="HOGENOM" id="CLU_098620_4_0_14"/>
<sequence>MPAAPFKVAFSIIAISGVGLGGYGFYYLFHRSMGDRIASSMSSKKKRFLGKGDQEWPRLKDKYNTSPNKPKKEDGTSDLPFEDLPEWCEKNYYEGFSSDKQDTYEKVAKFCFYNTNTLLSNLGNRRFRSGEDYSSDWKRAGDEYYEYFINNKERDFLISTDSSYTLSGSNSSLRSVFMRKWCHDNAHKKMYEAGELFSIFERWCSK</sequence>
<dbReference type="KEGG" id="mhf:MHF_0703"/>
<dbReference type="BioCyc" id="MHAE859194:G1GR7-694-MONOMER"/>
<reference key="2">
    <citation type="submission" date="2011-05" db="EMBL/GenBank/DDBJ databases">
        <title>The Genome of Mycoplasma haemofelis Strain Ohio2, a pathogenic hemoplasma of the cat.</title>
        <authorList>
            <person name="Santos A.P."/>
            <person name="Guimaraes A.M.S."/>
            <person name="SanMiguel P.J."/>
            <person name="Martin S.W."/>
            <person name="Messick J.B."/>
        </authorList>
    </citation>
    <scope>NUCLEOTIDE SEQUENCE</scope>
    <source>
        <strain>Ohio2</strain>
    </source>
</reference>
<dbReference type="Proteomes" id="UP000007952">
    <property type="component" value="Chromosome"/>
</dbReference>
<name>F6FIC5_MYCHI</name>
<proteinExistence type="predicted"/>
<organism evidence="3 4">
    <name type="scientific">Mycoplasma haemofelis (strain Ohio2)</name>
    <dbReference type="NCBI Taxonomy" id="859194"/>
    <lineage>
        <taxon>Bacteria</taxon>
        <taxon>Bacillati</taxon>
        <taxon>Mycoplasmatota</taxon>
        <taxon>Mollicutes</taxon>
        <taxon>Mycoplasmataceae</taxon>
        <taxon>Mycoplasma</taxon>
    </lineage>
</organism>
<evidence type="ECO:0000313" key="3">
    <source>
        <dbReference type="EMBL" id="AEG72973.1"/>
    </source>
</evidence>
<keyword evidence="2" id="KW-0812">Transmembrane</keyword>
<evidence type="ECO:0000256" key="1">
    <source>
        <dbReference type="SAM" id="MobiDB-lite"/>
    </source>
</evidence>
<feature type="region of interest" description="Disordered" evidence="1">
    <location>
        <begin position="58"/>
        <end position="80"/>
    </location>
</feature>
<evidence type="ECO:0000256" key="2">
    <source>
        <dbReference type="SAM" id="Phobius"/>
    </source>
</evidence>
<evidence type="ECO:0000313" key="4">
    <source>
        <dbReference type="Proteomes" id="UP000007952"/>
    </source>
</evidence>